<feature type="compositionally biased region" description="Basic and acidic residues" evidence="1">
    <location>
        <begin position="42"/>
        <end position="51"/>
    </location>
</feature>
<feature type="non-terminal residue" evidence="2">
    <location>
        <position position="1"/>
    </location>
</feature>
<feature type="compositionally biased region" description="Basic residues" evidence="1">
    <location>
        <begin position="70"/>
        <end position="85"/>
    </location>
</feature>
<feature type="compositionally biased region" description="Low complexity" evidence="1">
    <location>
        <begin position="97"/>
        <end position="114"/>
    </location>
</feature>
<feature type="compositionally biased region" description="Low complexity" evidence="1">
    <location>
        <begin position="126"/>
        <end position="145"/>
    </location>
</feature>
<dbReference type="AlphaFoldDB" id="A0A6J4LB22"/>
<sequence>EGLRRRDEEDRPEARVDVRRGAAPDAAEGHPGRAGRGRGAAAHHEHLRRDGAPPPRHAARRRDAVLALRRPLRAGARRLPRRHGGGRPGRGVERGVELAAPGGPRPRAVAPHPALGDRARRHRGAPPRGLRAPHGGAPARLELRL</sequence>
<feature type="region of interest" description="Disordered" evidence="1">
    <location>
        <begin position="1"/>
        <end position="145"/>
    </location>
</feature>
<feature type="compositionally biased region" description="Basic and acidic residues" evidence="1">
    <location>
        <begin position="1"/>
        <end position="31"/>
    </location>
</feature>
<dbReference type="EMBL" id="CADCTX010000546">
    <property type="protein sequence ID" value="CAA9327423.1"/>
    <property type="molecule type" value="Genomic_DNA"/>
</dbReference>
<feature type="non-terminal residue" evidence="2">
    <location>
        <position position="145"/>
    </location>
</feature>
<proteinExistence type="predicted"/>
<gene>
    <name evidence="2" type="ORF">AVDCRST_MAG40-1760</name>
</gene>
<protein>
    <submittedName>
        <fullName evidence="2">Uncharacterized protein</fullName>
    </submittedName>
</protein>
<name>A0A6J4LB22_9BACT</name>
<organism evidence="2">
    <name type="scientific">uncultured Gemmatimonadaceae bacterium</name>
    <dbReference type="NCBI Taxonomy" id="246130"/>
    <lineage>
        <taxon>Bacteria</taxon>
        <taxon>Pseudomonadati</taxon>
        <taxon>Gemmatimonadota</taxon>
        <taxon>Gemmatimonadia</taxon>
        <taxon>Gemmatimonadales</taxon>
        <taxon>Gemmatimonadaceae</taxon>
        <taxon>environmental samples</taxon>
    </lineage>
</organism>
<accession>A0A6J4LB22</accession>
<evidence type="ECO:0000256" key="1">
    <source>
        <dbReference type="SAM" id="MobiDB-lite"/>
    </source>
</evidence>
<reference evidence="2" key="1">
    <citation type="submission" date="2020-02" db="EMBL/GenBank/DDBJ databases">
        <authorList>
            <person name="Meier V. D."/>
        </authorList>
    </citation>
    <scope>NUCLEOTIDE SEQUENCE</scope>
    <source>
        <strain evidence="2">AVDCRST_MAG40</strain>
    </source>
</reference>
<evidence type="ECO:0000313" key="2">
    <source>
        <dbReference type="EMBL" id="CAA9327423.1"/>
    </source>
</evidence>